<dbReference type="OrthoDB" id="3258136at2759"/>
<dbReference type="EMBL" id="KN838541">
    <property type="protein sequence ID" value="KIK08751.1"/>
    <property type="molecule type" value="Genomic_DNA"/>
</dbReference>
<accession>A0A0C9XUQ7</accession>
<feature type="compositionally biased region" description="Low complexity" evidence="1">
    <location>
        <begin position="223"/>
        <end position="240"/>
    </location>
</feature>
<dbReference type="Proteomes" id="UP000054477">
    <property type="component" value="Unassembled WGS sequence"/>
</dbReference>
<feature type="region of interest" description="Disordered" evidence="1">
    <location>
        <begin position="202"/>
        <end position="240"/>
    </location>
</feature>
<keyword evidence="3" id="KW-1185">Reference proteome</keyword>
<reference evidence="3" key="2">
    <citation type="submission" date="2015-01" db="EMBL/GenBank/DDBJ databases">
        <title>Evolutionary Origins and Diversification of the Mycorrhizal Mutualists.</title>
        <authorList>
            <consortium name="DOE Joint Genome Institute"/>
            <consortium name="Mycorrhizal Genomics Consortium"/>
            <person name="Kohler A."/>
            <person name="Kuo A."/>
            <person name="Nagy L.G."/>
            <person name="Floudas D."/>
            <person name="Copeland A."/>
            <person name="Barry K.W."/>
            <person name="Cichocki N."/>
            <person name="Veneault-Fourrey C."/>
            <person name="LaButti K."/>
            <person name="Lindquist E.A."/>
            <person name="Lipzen A."/>
            <person name="Lundell T."/>
            <person name="Morin E."/>
            <person name="Murat C."/>
            <person name="Riley R."/>
            <person name="Ohm R."/>
            <person name="Sun H."/>
            <person name="Tunlid A."/>
            <person name="Henrissat B."/>
            <person name="Grigoriev I.V."/>
            <person name="Hibbett D.S."/>
            <person name="Martin F."/>
        </authorList>
    </citation>
    <scope>NUCLEOTIDE SEQUENCE [LARGE SCALE GENOMIC DNA]</scope>
    <source>
        <strain evidence="3">LaAM-08-1</strain>
    </source>
</reference>
<dbReference type="AlphaFoldDB" id="A0A0C9XUQ7"/>
<dbReference type="STRING" id="1095629.A0A0C9XUQ7"/>
<name>A0A0C9XUQ7_9AGAR</name>
<organism evidence="2 3">
    <name type="scientific">Laccaria amethystina LaAM-08-1</name>
    <dbReference type="NCBI Taxonomy" id="1095629"/>
    <lineage>
        <taxon>Eukaryota</taxon>
        <taxon>Fungi</taxon>
        <taxon>Dikarya</taxon>
        <taxon>Basidiomycota</taxon>
        <taxon>Agaricomycotina</taxon>
        <taxon>Agaricomycetes</taxon>
        <taxon>Agaricomycetidae</taxon>
        <taxon>Agaricales</taxon>
        <taxon>Agaricineae</taxon>
        <taxon>Hydnangiaceae</taxon>
        <taxon>Laccaria</taxon>
    </lineage>
</organism>
<feature type="region of interest" description="Disordered" evidence="1">
    <location>
        <begin position="39"/>
        <end position="73"/>
    </location>
</feature>
<proteinExistence type="predicted"/>
<reference evidence="2 3" key="1">
    <citation type="submission" date="2014-04" db="EMBL/GenBank/DDBJ databases">
        <authorList>
            <consortium name="DOE Joint Genome Institute"/>
            <person name="Kuo A."/>
            <person name="Kohler A."/>
            <person name="Nagy L.G."/>
            <person name="Floudas D."/>
            <person name="Copeland A."/>
            <person name="Barry K.W."/>
            <person name="Cichocki N."/>
            <person name="Veneault-Fourrey C."/>
            <person name="LaButti K."/>
            <person name="Lindquist E.A."/>
            <person name="Lipzen A."/>
            <person name="Lundell T."/>
            <person name="Morin E."/>
            <person name="Murat C."/>
            <person name="Sun H."/>
            <person name="Tunlid A."/>
            <person name="Henrissat B."/>
            <person name="Grigoriev I.V."/>
            <person name="Hibbett D.S."/>
            <person name="Martin F."/>
            <person name="Nordberg H.P."/>
            <person name="Cantor M.N."/>
            <person name="Hua S.X."/>
        </authorList>
    </citation>
    <scope>NUCLEOTIDE SEQUENCE [LARGE SCALE GENOMIC DNA]</scope>
    <source>
        <strain evidence="2 3">LaAM-08-1</strain>
    </source>
</reference>
<gene>
    <name evidence="2" type="ORF">K443DRAFT_672268</name>
</gene>
<sequence length="312" mass="34526">MLLKFTTPDMLNTLLIDATTSRCAYEIVTATMPLSELVEPDTPLNSSAASGSSSSFASDSSKQQKPSPTAARLVQRRTTIKDSSGNIQVDIKWNGRHPDIFIGKEHVGGLTDLFGSSTIRFMPKILAVPTRFDTEFIWTSTADSLTLFDYDSETTKGTFHQNCIRIPTRVKLSKTSSPSKLNLSSPSCSKLSLPSSRVKLSSPSKLTLASPPSSPIDEPCNPPSITLSSSSPQTSSRSTFISTHIPGVGSNYLEFTPHPLAPDVEIILSFLMMEILRRGRFCLTPYTFDRPRMWQLKEARDLFMRRLRRNTV</sequence>
<feature type="compositionally biased region" description="Low complexity" evidence="1">
    <location>
        <begin position="46"/>
        <end position="61"/>
    </location>
</feature>
<protein>
    <submittedName>
        <fullName evidence="2">Uncharacterized protein</fullName>
    </submittedName>
</protein>
<dbReference type="HOGENOM" id="CLU_079946_0_0_1"/>
<evidence type="ECO:0000313" key="3">
    <source>
        <dbReference type="Proteomes" id="UP000054477"/>
    </source>
</evidence>
<feature type="compositionally biased region" description="Polar residues" evidence="1">
    <location>
        <begin position="202"/>
        <end position="211"/>
    </location>
</feature>
<evidence type="ECO:0000313" key="2">
    <source>
        <dbReference type="EMBL" id="KIK08751.1"/>
    </source>
</evidence>
<evidence type="ECO:0000256" key="1">
    <source>
        <dbReference type="SAM" id="MobiDB-lite"/>
    </source>
</evidence>